<accession>A0A834W7W0</accession>
<evidence type="ECO:0000313" key="2">
    <source>
        <dbReference type="Proteomes" id="UP000634136"/>
    </source>
</evidence>
<sequence length="45" mass="4988">MAFSGGSRGSPVLGDQVSWLSGPRRLWRLNNVISQQRLCGLITWS</sequence>
<dbReference type="AlphaFoldDB" id="A0A834W7W0"/>
<proteinExistence type="predicted"/>
<gene>
    <name evidence="1" type="ORF">G2W53_032704</name>
</gene>
<keyword evidence="2" id="KW-1185">Reference proteome</keyword>
<comment type="caution">
    <text evidence="1">The sequence shown here is derived from an EMBL/GenBank/DDBJ whole genome shotgun (WGS) entry which is preliminary data.</text>
</comment>
<dbReference type="EMBL" id="JAAIUW010000010">
    <property type="protein sequence ID" value="KAF7811728.1"/>
    <property type="molecule type" value="Genomic_DNA"/>
</dbReference>
<organism evidence="1 2">
    <name type="scientific">Senna tora</name>
    <dbReference type="NCBI Taxonomy" id="362788"/>
    <lineage>
        <taxon>Eukaryota</taxon>
        <taxon>Viridiplantae</taxon>
        <taxon>Streptophyta</taxon>
        <taxon>Embryophyta</taxon>
        <taxon>Tracheophyta</taxon>
        <taxon>Spermatophyta</taxon>
        <taxon>Magnoliopsida</taxon>
        <taxon>eudicotyledons</taxon>
        <taxon>Gunneridae</taxon>
        <taxon>Pentapetalae</taxon>
        <taxon>rosids</taxon>
        <taxon>fabids</taxon>
        <taxon>Fabales</taxon>
        <taxon>Fabaceae</taxon>
        <taxon>Caesalpinioideae</taxon>
        <taxon>Cassia clade</taxon>
        <taxon>Senna</taxon>
    </lineage>
</organism>
<evidence type="ECO:0000313" key="1">
    <source>
        <dbReference type="EMBL" id="KAF7811728.1"/>
    </source>
</evidence>
<reference evidence="1" key="1">
    <citation type="submission" date="2020-09" db="EMBL/GenBank/DDBJ databases">
        <title>Genome-Enabled Discovery of Anthraquinone Biosynthesis in Senna tora.</title>
        <authorList>
            <person name="Kang S.-H."/>
            <person name="Pandey R.P."/>
            <person name="Lee C.-M."/>
            <person name="Sim J.-S."/>
            <person name="Jeong J.-T."/>
            <person name="Choi B.-S."/>
            <person name="Jung M."/>
            <person name="Ginzburg D."/>
            <person name="Zhao K."/>
            <person name="Won S.Y."/>
            <person name="Oh T.-J."/>
            <person name="Yu Y."/>
            <person name="Kim N.-H."/>
            <person name="Lee O.R."/>
            <person name="Lee T.-H."/>
            <person name="Bashyal P."/>
            <person name="Kim T.-S."/>
            <person name="Lee W.-H."/>
            <person name="Kawkins C."/>
            <person name="Kim C.-K."/>
            <person name="Kim J.S."/>
            <person name="Ahn B.O."/>
            <person name="Rhee S.Y."/>
            <person name="Sohng J.K."/>
        </authorList>
    </citation>
    <scope>NUCLEOTIDE SEQUENCE</scope>
    <source>
        <tissue evidence="1">Leaf</tissue>
    </source>
</reference>
<name>A0A834W7W0_9FABA</name>
<protein>
    <submittedName>
        <fullName evidence="1">Uncharacterized protein</fullName>
    </submittedName>
</protein>
<dbReference type="Proteomes" id="UP000634136">
    <property type="component" value="Unassembled WGS sequence"/>
</dbReference>